<reference evidence="1" key="1">
    <citation type="submission" date="2018-02" db="EMBL/GenBank/DDBJ databases">
        <title>Rhizophora mucronata_Transcriptome.</title>
        <authorList>
            <person name="Meera S.P."/>
            <person name="Sreeshan A."/>
            <person name="Augustine A."/>
        </authorList>
    </citation>
    <scope>NUCLEOTIDE SEQUENCE</scope>
    <source>
        <tissue evidence="1">Leaf</tissue>
    </source>
</reference>
<accession>A0A2P2NX29</accession>
<protein>
    <submittedName>
        <fullName evidence="1">Uncharacterized protein</fullName>
    </submittedName>
</protein>
<proteinExistence type="predicted"/>
<organism evidence="1">
    <name type="scientific">Rhizophora mucronata</name>
    <name type="common">Asiatic mangrove</name>
    <dbReference type="NCBI Taxonomy" id="61149"/>
    <lineage>
        <taxon>Eukaryota</taxon>
        <taxon>Viridiplantae</taxon>
        <taxon>Streptophyta</taxon>
        <taxon>Embryophyta</taxon>
        <taxon>Tracheophyta</taxon>
        <taxon>Spermatophyta</taxon>
        <taxon>Magnoliopsida</taxon>
        <taxon>eudicotyledons</taxon>
        <taxon>Gunneridae</taxon>
        <taxon>Pentapetalae</taxon>
        <taxon>rosids</taxon>
        <taxon>fabids</taxon>
        <taxon>Malpighiales</taxon>
        <taxon>Rhizophoraceae</taxon>
        <taxon>Rhizophora</taxon>
    </lineage>
</organism>
<sequence>MFNPVLVPFSTAGMVFNSSSRISGNMCFA</sequence>
<dbReference type="EMBL" id="GGEC01066437">
    <property type="protein sequence ID" value="MBX46921.1"/>
    <property type="molecule type" value="Transcribed_RNA"/>
</dbReference>
<name>A0A2P2NX29_RHIMU</name>
<evidence type="ECO:0000313" key="1">
    <source>
        <dbReference type="EMBL" id="MBX46921.1"/>
    </source>
</evidence>
<dbReference type="AlphaFoldDB" id="A0A2P2NX29"/>